<dbReference type="InterPro" id="IPR027417">
    <property type="entry name" value="P-loop_NTPase"/>
</dbReference>
<evidence type="ECO:0000313" key="7">
    <source>
        <dbReference type="Proteomes" id="UP000614601"/>
    </source>
</evidence>
<dbReference type="Proteomes" id="UP000614601">
    <property type="component" value="Unassembled WGS sequence"/>
</dbReference>
<dbReference type="GO" id="GO:0003924">
    <property type="term" value="F:GTPase activity"/>
    <property type="evidence" value="ECO:0007669"/>
    <property type="project" value="InterPro"/>
</dbReference>
<keyword evidence="2 4" id="KW-0342">GTP-binding</keyword>
<evidence type="ECO:0000256" key="3">
    <source>
        <dbReference type="ARBA" id="ARBA00023224"/>
    </source>
</evidence>
<dbReference type="GO" id="GO:0005737">
    <property type="term" value="C:cytoplasm"/>
    <property type="evidence" value="ECO:0007669"/>
    <property type="project" value="TreeGrafter"/>
</dbReference>
<keyword evidence="3" id="KW-0807">Transducer</keyword>
<evidence type="ECO:0000256" key="1">
    <source>
        <dbReference type="ARBA" id="ARBA00022741"/>
    </source>
</evidence>
<reference evidence="6" key="1">
    <citation type="submission" date="2020-09" db="EMBL/GenBank/DDBJ databases">
        <authorList>
            <person name="Kikuchi T."/>
        </authorList>
    </citation>
    <scope>NUCLEOTIDE SEQUENCE</scope>
    <source>
        <strain evidence="6">SH1</strain>
    </source>
</reference>
<dbReference type="InterPro" id="IPR001019">
    <property type="entry name" value="Gprotein_alpha_su"/>
</dbReference>
<dbReference type="PROSITE" id="PS51882">
    <property type="entry name" value="G_ALPHA"/>
    <property type="match status" value="1"/>
</dbReference>
<dbReference type="SUPFAM" id="SSF47895">
    <property type="entry name" value="Transducin (alpha subunit), insertion domain"/>
    <property type="match status" value="1"/>
</dbReference>
<gene>
    <name evidence="6" type="ORF">BOKJ2_LOCUS7068</name>
</gene>
<comment type="caution">
    <text evidence="6">The sequence shown here is derived from an EMBL/GenBank/DDBJ whole genome shotgun (WGS) entry which is preliminary data.</text>
</comment>
<dbReference type="GO" id="GO:0031683">
    <property type="term" value="F:G-protein beta/gamma-subunit complex binding"/>
    <property type="evidence" value="ECO:0007669"/>
    <property type="project" value="InterPro"/>
</dbReference>
<keyword evidence="5" id="KW-0460">Magnesium</keyword>
<keyword evidence="1 4" id="KW-0547">Nucleotide-binding</keyword>
<dbReference type="SUPFAM" id="SSF52540">
    <property type="entry name" value="P-loop containing nucleoside triphosphate hydrolases"/>
    <property type="match status" value="1"/>
</dbReference>
<dbReference type="AlphaFoldDB" id="A0A811KQS7"/>
<name>A0A811KQS7_9BILA</name>
<dbReference type="Gene3D" id="1.10.400.10">
    <property type="entry name" value="GI Alpha 1, domain 2-like"/>
    <property type="match status" value="1"/>
</dbReference>
<dbReference type="SMART" id="SM00275">
    <property type="entry name" value="G_alpha"/>
    <property type="match status" value="1"/>
</dbReference>
<dbReference type="GO" id="GO:0007191">
    <property type="term" value="P:adenylate cyclase-activating dopamine receptor signaling pathway"/>
    <property type="evidence" value="ECO:0007669"/>
    <property type="project" value="TreeGrafter"/>
</dbReference>
<dbReference type="Gene3D" id="3.40.50.300">
    <property type="entry name" value="P-loop containing nucleotide triphosphate hydrolases"/>
    <property type="match status" value="1"/>
</dbReference>
<dbReference type="PANTHER" id="PTHR10218:SF194">
    <property type="entry name" value="G PROTEIN, ALPHA SUBUNIT"/>
    <property type="match status" value="1"/>
</dbReference>
<protein>
    <submittedName>
        <fullName evidence="6">Uncharacterized protein</fullName>
    </submittedName>
</protein>
<feature type="binding site" evidence="4">
    <location>
        <begin position="301"/>
        <end position="304"/>
    </location>
    <ligand>
        <name>GTP</name>
        <dbReference type="ChEBI" id="CHEBI:37565"/>
    </ligand>
</feature>
<dbReference type="GO" id="GO:0007606">
    <property type="term" value="P:sensory perception of chemical stimulus"/>
    <property type="evidence" value="ECO:0007669"/>
    <property type="project" value="TreeGrafter"/>
</dbReference>
<dbReference type="OrthoDB" id="5788414at2759"/>
<feature type="binding site" evidence="4">
    <location>
        <begin position="197"/>
        <end position="203"/>
    </location>
    <ligand>
        <name>GTP</name>
        <dbReference type="ChEBI" id="CHEBI:37565"/>
    </ligand>
</feature>
<dbReference type="PRINTS" id="PR00318">
    <property type="entry name" value="GPROTEINA"/>
</dbReference>
<evidence type="ECO:0000256" key="2">
    <source>
        <dbReference type="ARBA" id="ARBA00023134"/>
    </source>
</evidence>
<organism evidence="6 7">
    <name type="scientific">Bursaphelenchus okinawaensis</name>
    <dbReference type="NCBI Taxonomy" id="465554"/>
    <lineage>
        <taxon>Eukaryota</taxon>
        <taxon>Metazoa</taxon>
        <taxon>Ecdysozoa</taxon>
        <taxon>Nematoda</taxon>
        <taxon>Chromadorea</taxon>
        <taxon>Rhabditida</taxon>
        <taxon>Tylenchina</taxon>
        <taxon>Tylenchomorpha</taxon>
        <taxon>Aphelenchoidea</taxon>
        <taxon>Aphelenchoididae</taxon>
        <taxon>Bursaphelenchus</taxon>
    </lineage>
</organism>
<proteinExistence type="predicted"/>
<dbReference type="Proteomes" id="UP000783686">
    <property type="component" value="Unassembled WGS sequence"/>
</dbReference>
<dbReference type="Pfam" id="PF00503">
    <property type="entry name" value="G-alpha"/>
    <property type="match status" value="1"/>
</dbReference>
<feature type="binding site" evidence="5">
    <location>
        <position position="203"/>
    </location>
    <ligand>
        <name>Mg(2+)</name>
        <dbReference type="ChEBI" id="CHEBI:18420"/>
    </ligand>
</feature>
<evidence type="ECO:0000256" key="5">
    <source>
        <dbReference type="PIRSR" id="PIRSR601019-2"/>
    </source>
</evidence>
<dbReference type="GO" id="GO:0005834">
    <property type="term" value="C:heterotrimeric G-protein complex"/>
    <property type="evidence" value="ECO:0007669"/>
    <property type="project" value="TreeGrafter"/>
</dbReference>
<keyword evidence="5" id="KW-0479">Metal-binding</keyword>
<keyword evidence="7" id="KW-1185">Reference proteome</keyword>
<feature type="binding site" evidence="4">
    <location>
        <begin position="222"/>
        <end position="226"/>
    </location>
    <ligand>
        <name>GTP</name>
        <dbReference type="ChEBI" id="CHEBI:37565"/>
    </ligand>
</feature>
<evidence type="ECO:0000313" key="6">
    <source>
        <dbReference type="EMBL" id="CAD5217399.1"/>
    </source>
</evidence>
<dbReference type="PANTHER" id="PTHR10218">
    <property type="entry name" value="GTP-BINDING PROTEIN ALPHA SUBUNIT"/>
    <property type="match status" value="1"/>
</dbReference>
<sequence length="401" mass="46258">MGGLASFLCPPERSPEDRVEKTRKNKLVRFFMTGLGSAGKTTVIRQLLILCKEKESYKLCDDQWNELKDLPEEDNDFWLLTVRTNIIDALDLMIKQLQKEAATIPDEFEKIIQQLDEILEKTEDDSRELGIELDSEEFQSSLVKLFKSDLIQQVWKRRNLIRIENRKLFDGCEHFLTAEKVEAIFKPGYVVTHQDKLHARKPTTDMHTYRIRINDIDLEINDVGGQKSELRKIVNHLDKFAHGHDGDENVSNYVLLVIPVSDFDVDHDEYEGTLLDECASYMEHLMNVPVAKRCGLFIFFNKSDRFFAKLNDPECRGSIKYLSDNLTSRQVSDFVATGKYKKRDMEKAVTAQFADIMKKIPDREYNTDTRMTCAVDSKMMDGLFSAIKSSIIEKDPSSVLS</sequence>
<dbReference type="GO" id="GO:0005525">
    <property type="term" value="F:GTP binding"/>
    <property type="evidence" value="ECO:0007669"/>
    <property type="project" value="UniProtKB-KW"/>
</dbReference>
<accession>A0A811KQS7</accession>
<dbReference type="GO" id="GO:0001664">
    <property type="term" value="F:G protein-coupled receptor binding"/>
    <property type="evidence" value="ECO:0007669"/>
    <property type="project" value="TreeGrafter"/>
</dbReference>
<dbReference type="EMBL" id="CAJFCW020000003">
    <property type="protein sequence ID" value="CAG9107700.1"/>
    <property type="molecule type" value="Genomic_DNA"/>
</dbReference>
<evidence type="ECO:0000256" key="4">
    <source>
        <dbReference type="PIRSR" id="PIRSR601019-1"/>
    </source>
</evidence>
<dbReference type="InterPro" id="IPR011025">
    <property type="entry name" value="GproteinA_insert"/>
</dbReference>
<dbReference type="GO" id="GO:0046872">
    <property type="term" value="F:metal ion binding"/>
    <property type="evidence" value="ECO:0007669"/>
    <property type="project" value="UniProtKB-KW"/>
</dbReference>
<feature type="binding site" evidence="5">
    <location>
        <position position="41"/>
    </location>
    <ligand>
        <name>Mg(2+)</name>
        <dbReference type="ChEBI" id="CHEBI:18420"/>
    </ligand>
</feature>
<dbReference type="EMBL" id="CAJFDH010000003">
    <property type="protein sequence ID" value="CAD5217399.1"/>
    <property type="molecule type" value="Genomic_DNA"/>
</dbReference>